<keyword evidence="3" id="KW-1185">Reference proteome</keyword>
<feature type="chain" id="PRO_5033020780" description="Activator of Hsp90 ATPase homolog 1-like protein" evidence="1">
    <location>
        <begin position="23"/>
        <end position="168"/>
    </location>
</feature>
<feature type="signal peptide" evidence="1">
    <location>
        <begin position="1"/>
        <end position="22"/>
    </location>
</feature>
<evidence type="ECO:0000256" key="1">
    <source>
        <dbReference type="SAM" id="SignalP"/>
    </source>
</evidence>
<dbReference type="Gene3D" id="3.30.530.20">
    <property type="match status" value="1"/>
</dbReference>
<gene>
    <name evidence="2" type="ORF">AFK76_00935</name>
</gene>
<dbReference type="InterPro" id="IPR023393">
    <property type="entry name" value="START-like_dom_sf"/>
</dbReference>
<proteinExistence type="predicted"/>
<comment type="caution">
    <text evidence="2">The sequence shown here is derived from an EMBL/GenBank/DDBJ whole genome shotgun (WGS) entry which is preliminary data.</text>
</comment>
<evidence type="ECO:0000313" key="3">
    <source>
        <dbReference type="Proteomes" id="UP000053030"/>
    </source>
</evidence>
<reference evidence="2 3" key="1">
    <citation type="submission" date="2015-08" db="EMBL/GenBank/DDBJ databases">
        <title>Genome sequencing and assembly of the deep-sea bacterium Idiomarina zobellii.</title>
        <authorList>
            <person name="Mithoefer S.D."/>
            <person name="Rheaume B.A."/>
            <person name="MacLea K.S."/>
        </authorList>
    </citation>
    <scope>NUCLEOTIDE SEQUENCE [LARGE SCALE GENOMIC DNA]</scope>
    <source>
        <strain evidence="2 3">KMM 231</strain>
    </source>
</reference>
<accession>A0A837NKG1</accession>
<dbReference type="AlphaFoldDB" id="A0A837NKG1"/>
<organism evidence="2 3">
    <name type="scientific">Idiomarina zobellii</name>
    <dbReference type="NCBI Taxonomy" id="86103"/>
    <lineage>
        <taxon>Bacteria</taxon>
        <taxon>Pseudomonadati</taxon>
        <taxon>Pseudomonadota</taxon>
        <taxon>Gammaproteobacteria</taxon>
        <taxon>Alteromonadales</taxon>
        <taxon>Idiomarinaceae</taxon>
        <taxon>Idiomarina</taxon>
    </lineage>
</organism>
<sequence length="168" mass="18209">MKTTIKMALAAVALCFATFSQAEVASSSEHGFQIQLEQSFEGSAQQGYRHFINNVSEWWLDDHTWFGDAANLSIEATAGGCFCEINGDLQAMHMQVAYVDPRKTLRLVGGLGPLQSLGMNGTMTISFSDNKVSLNYIVGGYPTTDFTKLAPIVDGVLAQQLASFSQTL</sequence>
<dbReference type="RefSeq" id="WP_200906788.1">
    <property type="nucleotide sequence ID" value="NZ_FNCB01000001.1"/>
</dbReference>
<dbReference type="EMBL" id="LHSG01000001">
    <property type="protein sequence ID" value="KPD24959.1"/>
    <property type="molecule type" value="Genomic_DNA"/>
</dbReference>
<keyword evidence="1" id="KW-0732">Signal</keyword>
<protein>
    <recommendedName>
        <fullName evidence="4">Activator of Hsp90 ATPase homolog 1-like protein</fullName>
    </recommendedName>
</protein>
<dbReference type="Proteomes" id="UP000053030">
    <property type="component" value="Unassembled WGS sequence"/>
</dbReference>
<evidence type="ECO:0008006" key="4">
    <source>
        <dbReference type="Google" id="ProtNLM"/>
    </source>
</evidence>
<evidence type="ECO:0000313" key="2">
    <source>
        <dbReference type="EMBL" id="KPD24959.1"/>
    </source>
</evidence>
<name>A0A837NKG1_9GAMM</name>